<sequence length="379" mass="40676">MSCFRCFSGSRTKRGKGEKRLEGSTAPTSPAAASFLSTVSTGAPSNLTFSTASSAVVTSHSEDSSAVMRPEATKSSGSASVSSARSIPELYEERGASSLREFGFRELRAATSDFSRLLKVGEGGFGSVYKGVVRLPGGPASGTVVAIKNSIPMVIRSSRLSHSGISHLPADEVKPLVKYDNDEDAHSPGGRGRGRGGRGRGRGRGRGGRGNGFNEYADAGWEDDHAPAYMGNGYARGRGHSFRGRGRRGGDNNQPEYQQVKAYGHSRLKNSEYLEARQVRGLLYMLWQHSSSMRKASQPLLHARMLPAEECSCSSPGQVSVRFLQQARTGQLPRPSCGVTDRPTLKSSTTLTSYEVWSLSWWRFTHASVAGTASPSPPH</sequence>
<gene>
    <name evidence="2" type="primary">PBL20</name>
    <name evidence="2" type="ORF">Zm00014a_041322</name>
</gene>
<dbReference type="Proteomes" id="UP000251960">
    <property type="component" value="Chromosome 6"/>
</dbReference>
<evidence type="ECO:0000256" key="1">
    <source>
        <dbReference type="SAM" id="MobiDB-lite"/>
    </source>
</evidence>
<evidence type="ECO:0000313" key="2">
    <source>
        <dbReference type="EMBL" id="PWZ16026.1"/>
    </source>
</evidence>
<dbReference type="Gene3D" id="3.30.200.20">
    <property type="entry name" value="Phosphorylase Kinase, domain 1"/>
    <property type="match status" value="1"/>
</dbReference>
<dbReference type="AlphaFoldDB" id="A0A3L6E563"/>
<dbReference type="GO" id="GO:0016301">
    <property type="term" value="F:kinase activity"/>
    <property type="evidence" value="ECO:0007669"/>
    <property type="project" value="UniProtKB-KW"/>
</dbReference>
<dbReference type="InterPro" id="IPR011009">
    <property type="entry name" value="Kinase-like_dom_sf"/>
</dbReference>
<protein>
    <submittedName>
        <fullName evidence="2">Putative serine/threonine-protein kinase PBL20</fullName>
    </submittedName>
</protein>
<dbReference type="EMBL" id="NCVQ01000007">
    <property type="protein sequence ID" value="PWZ16026.1"/>
    <property type="molecule type" value="Genomic_DNA"/>
</dbReference>
<name>A0A3L6E563_MAIZE</name>
<comment type="caution">
    <text evidence="2">The sequence shown here is derived from an EMBL/GenBank/DDBJ whole genome shotgun (WGS) entry which is preliminary data.</text>
</comment>
<feature type="compositionally biased region" description="Low complexity" evidence="1">
    <location>
        <begin position="75"/>
        <end position="86"/>
    </location>
</feature>
<keyword evidence="2" id="KW-0808">Transferase</keyword>
<keyword evidence="2" id="KW-0418">Kinase</keyword>
<feature type="compositionally biased region" description="Basic residues" evidence="1">
    <location>
        <begin position="192"/>
        <end position="207"/>
    </location>
</feature>
<feature type="region of interest" description="Disordered" evidence="1">
    <location>
        <begin position="178"/>
        <end position="212"/>
    </location>
</feature>
<reference evidence="2" key="1">
    <citation type="journal article" date="2018" name="Nat. Genet.">
        <title>Extensive intraspecific gene order and gene structural variations between Mo17 and other maize genomes.</title>
        <authorList>
            <person name="Sun S."/>
            <person name="Zhou Y."/>
            <person name="Chen J."/>
            <person name="Shi J."/>
            <person name="Zhao H."/>
            <person name="Zhao H."/>
            <person name="Song W."/>
            <person name="Zhang M."/>
            <person name="Cui Y."/>
            <person name="Dong X."/>
            <person name="Liu H."/>
            <person name="Ma X."/>
            <person name="Jiao Y."/>
            <person name="Wang B."/>
            <person name="Wei X."/>
            <person name="Stein J.C."/>
            <person name="Glaubitz J.C."/>
            <person name="Lu F."/>
            <person name="Yu G."/>
            <person name="Liang C."/>
            <person name="Fengler K."/>
            <person name="Li B."/>
            <person name="Rafalski A."/>
            <person name="Schnable P.S."/>
            <person name="Ware D.H."/>
            <person name="Buckler E.S."/>
            <person name="Lai J."/>
        </authorList>
    </citation>
    <scope>NUCLEOTIDE SEQUENCE [LARGE SCALE GENOMIC DNA]</scope>
    <source>
        <tissue evidence="2">Seedling</tissue>
    </source>
</reference>
<dbReference type="ExpressionAtlas" id="A0A3L6E563">
    <property type="expression patterns" value="baseline"/>
</dbReference>
<organism evidence="2">
    <name type="scientific">Zea mays</name>
    <name type="common">Maize</name>
    <dbReference type="NCBI Taxonomy" id="4577"/>
    <lineage>
        <taxon>Eukaryota</taxon>
        <taxon>Viridiplantae</taxon>
        <taxon>Streptophyta</taxon>
        <taxon>Embryophyta</taxon>
        <taxon>Tracheophyta</taxon>
        <taxon>Spermatophyta</taxon>
        <taxon>Magnoliopsida</taxon>
        <taxon>Liliopsida</taxon>
        <taxon>Poales</taxon>
        <taxon>Poaceae</taxon>
        <taxon>PACMAD clade</taxon>
        <taxon>Panicoideae</taxon>
        <taxon>Andropogonodae</taxon>
        <taxon>Andropogoneae</taxon>
        <taxon>Tripsacinae</taxon>
        <taxon>Zea</taxon>
    </lineage>
</organism>
<dbReference type="SUPFAM" id="SSF56112">
    <property type="entry name" value="Protein kinase-like (PK-like)"/>
    <property type="match status" value="1"/>
</dbReference>
<proteinExistence type="predicted"/>
<accession>A0A3L6E563</accession>
<feature type="region of interest" description="Disordered" evidence="1">
    <location>
        <begin position="60"/>
        <end position="86"/>
    </location>
</feature>
<feature type="region of interest" description="Disordered" evidence="1">
    <location>
        <begin position="1"/>
        <end position="30"/>
    </location>
</feature>